<dbReference type="AlphaFoldDB" id="A0A0K2GEW1"/>
<feature type="compositionally biased region" description="Basic and acidic residues" evidence="2">
    <location>
        <begin position="150"/>
        <end position="171"/>
    </location>
</feature>
<feature type="compositionally biased region" description="Basic and acidic residues" evidence="2">
    <location>
        <begin position="268"/>
        <end position="279"/>
    </location>
</feature>
<dbReference type="PROSITE" id="PS51257">
    <property type="entry name" value="PROKAR_LIPOPROTEIN"/>
    <property type="match status" value="1"/>
</dbReference>
<dbReference type="EMBL" id="CP011801">
    <property type="protein sequence ID" value="ALA59490.1"/>
    <property type="molecule type" value="Genomic_DNA"/>
</dbReference>
<reference evidence="3 4" key="1">
    <citation type="journal article" date="2015" name="Proc. Natl. Acad. Sci. U.S.A.">
        <title>Expanded metabolic versatility of ubiquitous nitrite-oxidizing bacteria from the genus Nitrospira.</title>
        <authorList>
            <person name="Koch H."/>
            <person name="Lucker S."/>
            <person name="Albertsen M."/>
            <person name="Kitzinger K."/>
            <person name="Herbold C."/>
            <person name="Spieck E."/>
            <person name="Nielsen P.H."/>
            <person name="Wagner M."/>
            <person name="Daims H."/>
        </authorList>
    </citation>
    <scope>NUCLEOTIDE SEQUENCE [LARGE SCALE GENOMIC DNA]</scope>
    <source>
        <strain evidence="3 4">NSP M-1</strain>
    </source>
</reference>
<dbReference type="Proteomes" id="UP000069205">
    <property type="component" value="Chromosome"/>
</dbReference>
<evidence type="ECO:0000313" key="3">
    <source>
        <dbReference type="EMBL" id="ALA59490.1"/>
    </source>
</evidence>
<accession>A0A0K2GEW1</accession>
<feature type="coiled-coil region" evidence="1">
    <location>
        <begin position="23"/>
        <end position="57"/>
    </location>
</feature>
<evidence type="ECO:0000256" key="1">
    <source>
        <dbReference type="SAM" id="Coils"/>
    </source>
</evidence>
<organism evidence="3 4">
    <name type="scientific">Nitrospira moscoviensis</name>
    <dbReference type="NCBI Taxonomy" id="42253"/>
    <lineage>
        <taxon>Bacteria</taxon>
        <taxon>Pseudomonadati</taxon>
        <taxon>Nitrospirota</taxon>
        <taxon>Nitrospiria</taxon>
        <taxon>Nitrospirales</taxon>
        <taxon>Nitrospiraceae</taxon>
        <taxon>Nitrospira</taxon>
    </lineage>
</organism>
<evidence type="ECO:0000313" key="4">
    <source>
        <dbReference type="Proteomes" id="UP000069205"/>
    </source>
</evidence>
<proteinExistence type="predicted"/>
<feature type="region of interest" description="Disordered" evidence="2">
    <location>
        <begin position="145"/>
        <end position="347"/>
    </location>
</feature>
<dbReference type="KEGG" id="nmv:NITMOv2_3091"/>
<dbReference type="STRING" id="42253.NITMOv2_3091"/>
<name>A0A0K2GEW1_NITMO</name>
<gene>
    <name evidence="3" type="ORF">NITMOv2_3091</name>
</gene>
<dbReference type="PATRIC" id="fig|42253.5.peg.3046"/>
<evidence type="ECO:0000256" key="2">
    <source>
        <dbReference type="SAM" id="MobiDB-lite"/>
    </source>
</evidence>
<protein>
    <submittedName>
        <fullName evidence="3">Uncharacterized protein</fullName>
    </submittedName>
</protein>
<keyword evidence="1" id="KW-0175">Coiled coil</keyword>
<sequence length="347" mass="36950">MMRLWICSVMAMLLVGCVSSEEYERVRTQYDHLKEVKTEWEMEKDDLQQRVDAVHRAYSNVSKEQGTLRLQQDQTKIEVARARDDARLLTGKVASQESQVAALDEKFGKVLDQLSFLAETNVTLTNRVESLITKMGVLMVRMKPVASSDPKARAPELRKEAGAKDGEDRPEGALQERVSKAGPNTTAASDTGEELKKGKNTQSPAVEQAMRQLGVKADPSVVGRGAGKSAATVKTGPITPASKTPQGTVDGKGPRSPVENTASAVRDQGIEKGEPERKAGAQGALGPKEGTVAEGISIPTETSGSRIGPPAEPLAAPPSGTLTFSPQPAADTTVPEKGEKNGDGKAR</sequence>
<keyword evidence="4" id="KW-1185">Reference proteome</keyword>
<feature type="compositionally biased region" description="Basic and acidic residues" evidence="2">
    <location>
        <begin position="334"/>
        <end position="347"/>
    </location>
</feature>